<evidence type="ECO:0000256" key="7">
    <source>
        <dbReference type="ARBA" id="ARBA00023027"/>
    </source>
</evidence>
<dbReference type="eggNOG" id="COG1064">
    <property type="taxonomic scope" value="Bacteria"/>
</dbReference>
<protein>
    <recommendedName>
        <fullName evidence="3">alcohol dehydrogenase</fullName>
        <ecNumber evidence="3">1.1.1.1</ecNumber>
    </recommendedName>
</protein>
<dbReference type="InterPro" id="IPR002328">
    <property type="entry name" value="ADH_Zn_CS"/>
</dbReference>
<evidence type="ECO:0000256" key="1">
    <source>
        <dbReference type="ARBA" id="ARBA00001947"/>
    </source>
</evidence>
<dbReference type="KEGG" id="ipa:Isop_0422"/>
<keyword evidence="4 8" id="KW-0479">Metal-binding</keyword>
<dbReference type="InterPro" id="IPR013149">
    <property type="entry name" value="ADH-like_C"/>
</dbReference>
<evidence type="ECO:0000256" key="6">
    <source>
        <dbReference type="ARBA" id="ARBA00023002"/>
    </source>
</evidence>
<reference evidence="10 11" key="2">
    <citation type="journal article" date="2011" name="Stand. Genomic Sci.">
        <title>Complete genome sequence of Isosphaera pallida type strain (IS1B).</title>
        <authorList>
            <consortium name="US DOE Joint Genome Institute (JGI-PGF)"/>
            <person name="Goker M."/>
            <person name="Cleland D."/>
            <person name="Saunders E."/>
            <person name="Lapidus A."/>
            <person name="Nolan M."/>
            <person name="Lucas S."/>
            <person name="Hammon N."/>
            <person name="Deshpande S."/>
            <person name="Cheng J.F."/>
            <person name="Tapia R."/>
            <person name="Han C."/>
            <person name="Goodwin L."/>
            <person name="Pitluck S."/>
            <person name="Liolios K."/>
            <person name="Pagani I."/>
            <person name="Ivanova N."/>
            <person name="Mavromatis K."/>
            <person name="Pati A."/>
            <person name="Chen A."/>
            <person name="Palaniappan K."/>
            <person name="Land M."/>
            <person name="Hauser L."/>
            <person name="Chang Y.J."/>
            <person name="Jeffries C.D."/>
            <person name="Detter J.C."/>
            <person name="Beck B."/>
            <person name="Woyke T."/>
            <person name="Bristow J."/>
            <person name="Eisen J.A."/>
            <person name="Markowitz V."/>
            <person name="Hugenholtz P."/>
            <person name="Kyrpides N.C."/>
            <person name="Klenk H.P."/>
        </authorList>
    </citation>
    <scope>NUCLEOTIDE SEQUENCE [LARGE SCALE GENOMIC DNA]</scope>
    <source>
        <strain evidence="11">ATCC 43644 / DSM 9630 / IS1B</strain>
    </source>
</reference>
<dbReference type="FunFam" id="3.40.50.720:FF:000039">
    <property type="entry name" value="Alcohol dehydrogenase AdhP"/>
    <property type="match status" value="1"/>
</dbReference>
<dbReference type="GO" id="GO:0008270">
    <property type="term" value="F:zinc ion binding"/>
    <property type="evidence" value="ECO:0007669"/>
    <property type="project" value="InterPro"/>
</dbReference>
<dbReference type="RefSeq" id="WP_013563306.1">
    <property type="nucleotide sequence ID" value="NC_014962.1"/>
</dbReference>
<dbReference type="SUPFAM" id="SSF51735">
    <property type="entry name" value="NAD(P)-binding Rossmann-fold domains"/>
    <property type="match status" value="1"/>
</dbReference>
<comment type="similarity">
    <text evidence="2 8">Belongs to the zinc-containing alcohol dehydrogenase family.</text>
</comment>
<dbReference type="InterPro" id="IPR013154">
    <property type="entry name" value="ADH-like_N"/>
</dbReference>
<dbReference type="PROSITE" id="PS00059">
    <property type="entry name" value="ADH_ZINC"/>
    <property type="match status" value="1"/>
</dbReference>
<dbReference type="Gene3D" id="3.90.180.10">
    <property type="entry name" value="Medium-chain alcohol dehydrogenases, catalytic domain"/>
    <property type="match status" value="1"/>
</dbReference>
<dbReference type="EC" id="1.1.1.1" evidence="3"/>
<proteinExistence type="inferred from homology"/>
<dbReference type="CDD" id="cd08297">
    <property type="entry name" value="CAD3"/>
    <property type="match status" value="1"/>
</dbReference>
<dbReference type="STRING" id="575540.Isop_0422"/>
<feature type="domain" description="Enoyl reductase (ER)" evidence="9">
    <location>
        <begin position="13"/>
        <end position="337"/>
    </location>
</feature>
<dbReference type="AlphaFoldDB" id="E8QYP1"/>
<dbReference type="InterPro" id="IPR020843">
    <property type="entry name" value="ER"/>
</dbReference>
<keyword evidence="7" id="KW-0520">NAD</keyword>
<organism evidence="10 11">
    <name type="scientific">Isosphaera pallida (strain ATCC 43644 / DSM 9630 / IS1B)</name>
    <dbReference type="NCBI Taxonomy" id="575540"/>
    <lineage>
        <taxon>Bacteria</taxon>
        <taxon>Pseudomonadati</taxon>
        <taxon>Planctomycetota</taxon>
        <taxon>Planctomycetia</taxon>
        <taxon>Isosphaerales</taxon>
        <taxon>Isosphaeraceae</taxon>
        <taxon>Isosphaera</taxon>
    </lineage>
</organism>
<evidence type="ECO:0000256" key="5">
    <source>
        <dbReference type="ARBA" id="ARBA00022833"/>
    </source>
</evidence>
<name>E8QYP1_ISOPI</name>
<dbReference type="NCBIfam" id="NF006940">
    <property type="entry name" value="PRK09422.1"/>
    <property type="match status" value="1"/>
</dbReference>
<reference key="1">
    <citation type="submission" date="2010-11" db="EMBL/GenBank/DDBJ databases">
        <title>The complete sequence of chromosome of Isophaera pallida ATCC 43644.</title>
        <authorList>
            <consortium name="US DOE Joint Genome Institute (JGI-PGF)"/>
            <person name="Lucas S."/>
            <person name="Copeland A."/>
            <person name="Lapidus A."/>
            <person name="Bruce D."/>
            <person name="Goodwin L."/>
            <person name="Pitluck S."/>
            <person name="Kyrpides N."/>
            <person name="Mavromatis K."/>
            <person name="Pagani I."/>
            <person name="Ivanova N."/>
            <person name="Saunders E."/>
            <person name="Brettin T."/>
            <person name="Detter J.C."/>
            <person name="Han C."/>
            <person name="Tapia R."/>
            <person name="Land M."/>
            <person name="Hauser L."/>
            <person name="Markowitz V."/>
            <person name="Cheng J.-F."/>
            <person name="Hugenholtz P."/>
            <person name="Woyke T."/>
            <person name="Wu D."/>
            <person name="Eisen J.A."/>
        </authorList>
    </citation>
    <scope>NUCLEOTIDE SEQUENCE</scope>
    <source>
        <strain>ATCC 43644</strain>
    </source>
</reference>
<dbReference type="InParanoid" id="E8QYP1"/>
<dbReference type="Pfam" id="PF08240">
    <property type="entry name" value="ADH_N"/>
    <property type="match status" value="1"/>
</dbReference>
<dbReference type="SUPFAM" id="SSF50129">
    <property type="entry name" value="GroES-like"/>
    <property type="match status" value="1"/>
</dbReference>
<evidence type="ECO:0000259" key="9">
    <source>
        <dbReference type="SMART" id="SM00829"/>
    </source>
</evidence>
<evidence type="ECO:0000256" key="4">
    <source>
        <dbReference type="ARBA" id="ARBA00022723"/>
    </source>
</evidence>
<keyword evidence="5 8" id="KW-0862">Zinc</keyword>
<dbReference type="Gene3D" id="3.40.50.720">
    <property type="entry name" value="NAD(P)-binding Rossmann-like Domain"/>
    <property type="match status" value="1"/>
</dbReference>
<evidence type="ECO:0000313" key="10">
    <source>
        <dbReference type="EMBL" id="ADV61017.1"/>
    </source>
</evidence>
<evidence type="ECO:0000256" key="2">
    <source>
        <dbReference type="ARBA" id="ARBA00008072"/>
    </source>
</evidence>
<keyword evidence="11" id="KW-1185">Reference proteome</keyword>
<dbReference type="OrthoDB" id="9806940at2"/>
<evidence type="ECO:0000256" key="8">
    <source>
        <dbReference type="RuleBase" id="RU361277"/>
    </source>
</evidence>
<dbReference type="Pfam" id="PF00107">
    <property type="entry name" value="ADH_zinc_N"/>
    <property type="match status" value="1"/>
</dbReference>
<dbReference type="FunFam" id="3.90.180.10:FF:000002">
    <property type="entry name" value="Alcohol dehydrogenase AdhP"/>
    <property type="match status" value="1"/>
</dbReference>
<dbReference type="InterPro" id="IPR011032">
    <property type="entry name" value="GroES-like_sf"/>
</dbReference>
<dbReference type="InterPro" id="IPR036291">
    <property type="entry name" value="NAD(P)-bd_dom_sf"/>
</dbReference>
<sequence length="339" mass="36178">MMMMKAAVVRDYGEPLTIEDLPIPCPTEGQVLVKMEASGLCHTDIHAAHGDWPIKPPLPLIPGHEGIGIVTQVGPGVREVKEGDRVAIPWLGYACGVCEYCASGWETLCEKQLNSGYALPGAYAEYATAFARYVGHVPKGVSPLDAAPLSCAGVTTYKAVKVSGARPSDLVAIFGVGGLGHLAIQYAKIAGSTVVAVDLLHEKLDLATSLGADYTINARHEDPAEAIKKLGGADAAICLAVAPRAFEQAYRSLRRGGRLVFVALPADNHVQIPIFETVLNGISIIGSIVGTRVDLKEVFELHAAGRTKVIYETRKLDEVNHCFEEVEAGKVPARLVFEF</sequence>
<dbReference type="FunCoup" id="E8QYP1">
    <property type="interactions" value="136"/>
</dbReference>
<dbReference type="PANTHER" id="PTHR42940:SF8">
    <property type="entry name" value="VACUOLAR PROTEIN SORTING-ASSOCIATED PROTEIN 11"/>
    <property type="match status" value="1"/>
</dbReference>
<evidence type="ECO:0000313" key="11">
    <source>
        <dbReference type="Proteomes" id="UP000008631"/>
    </source>
</evidence>
<dbReference type="SMART" id="SM00829">
    <property type="entry name" value="PKS_ER"/>
    <property type="match status" value="1"/>
</dbReference>
<dbReference type="GO" id="GO:0004022">
    <property type="term" value="F:alcohol dehydrogenase (NAD+) activity"/>
    <property type="evidence" value="ECO:0007669"/>
    <property type="project" value="UniProtKB-EC"/>
</dbReference>
<accession>E8QYP1</accession>
<dbReference type="Proteomes" id="UP000008631">
    <property type="component" value="Chromosome"/>
</dbReference>
<dbReference type="EMBL" id="CP002353">
    <property type="protein sequence ID" value="ADV61017.1"/>
    <property type="molecule type" value="Genomic_DNA"/>
</dbReference>
<comment type="cofactor">
    <cofactor evidence="1 8">
        <name>Zn(2+)</name>
        <dbReference type="ChEBI" id="CHEBI:29105"/>
    </cofactor>
</comment>
<dbReference type="PANTHER" id="PTHR42940">
    <property type="entry name" value="ALCOHOL DEHYDROGENASE 1-RELATED"/>
    <property type="match status" value="1"/>
</dbReference>
<dbReference type="HOGENOM" id="CLU_026673_20_1_0"/>
<keyword evidence="6" id="KW-0560">Oxidoreductase</keyword>
<evidence type="ECO:0000256" key="3">
    <source>
        <dbReference type="ARBA" id="ARBA00013190"/>
    </source>
</evidence>
<gene>
    <name evidence="10" type="ordered locus">Isop_0422</name>
</gene>